<feature type="domain" description="Glycosyl transferase family 1" evidence="1">
    <location>
        <begin position="168"/>
        <end position="329"/>
    </location>
</feature>
<name>A0A350HB60_UNCW3</name>
<evidence type="ECO:0000313" key="2">
    <source>
        <dbReference type="EMBL" id="HAV92776.1"/>
    </source>
</evidence>
<dbReference type="CDD" id="cd03801">
    <property type="entry name" value="GT4_PimA-like"/>
    <property type="match status" value="1"/>
</dbReference>
<dbReference type="AlphaFoldDB" id="A0A350HB60"/>
<dbReference type="InterPro" id="IPR050194">
    <property type="entry name" value="Glycosyltransferase_grp1"/>
</dbReference>
<dbReference type="SUPFAM" id="SSF53756">
    <property type="entry name" value="UDP-Glycosyltransferase/glycogen phosphorylase"/>
    <property type="match status" value="1"/>
</dbReference>
<dbReference type="InterPro" id="IPR001296">
    <property type="entry name" value="Glyco_trans_1"/>
</dbReference>
<dbReference type="PANTHER" id="PTHR45947:SF3">
    <property type="entry name" value="SULFOQUINOVOSYL TRANSFERASE SQD2"/>
    <property type="match status" value="1"/>
</dbReference>
<reference evidence="2 3" key="1">
    <citation type="journal article" date="2018" name="Nat. Biotechnol.">
        <title>A standardized bacterial taxonomy based on genome phylogeny substantially revises the tree of life.</title>
        <authorList>
            <person name="Parks D.H."/>
            <person name="Chuvochina M."/>
            <person name="Waite D.W."/>
            <person name="Rinke C."/>
            <person name="Skarshewski A."/>
            <person name="Chaumeil P.A."/>
            <person name="Hugenholtz P."/>
        </authorList>
    </citation>
    <scope>NUCLEOTIDE SEQUENCE [LARGE SCALE GENOMIC DNA]</scope>
    <source>
        <strain evidence="2">UBA9956</strain>
    </source>
</reference>
<dbReference type="PANTHER" id="PTHR45947">
    <property type="entry name" value="SULFOQUINOVOSYL TRANSFERASE SQD2"/>
    <property type="match status" value="1"/>
</dbReference>
<accession>A0A350HB60</accession>
<protein>
    <recommendedName>
        <fullName evidence="1">Glycosyl transferase family 1 domain-containing protein</fullName>
    </recommendedName>
</protein>
<dbReference type="Pfam" id="PF00534">
    <property type="entry name" value="Glycos_transf_1"/>
    <property type="match status" value="1"/>
</dbReference>
<sequence>MRRIAVIGHMHVNPDNRELFELLMETDEIEFLFPKKWRGSFNEEYENPDGFDLIRLPFLKNSYIPLFKDSNKYDIVWIDEEPYYPQSYFILKHFADVPLKIIRTAQNIVKRSFLRDRINNFVNSKSNIIAGVGQTSSKAAMEIYARDSVPVIPLSIPDRFFEAGKNRGETGKEVSIGFASRIERCKGTEWLLESLKEVKYPYKLLICGEGKDKKSFLKQLEERKIKFEYKGLIPHKNMDEFYKETDIFLNLSVSGKKWIEQQGRTVLEAMASGCAVISSDSGELIYTVDEKDYLVKENDIKTLSQKLNELLSDKNKIYELAERQKKTAYRFSKIEIFKKLIEILGKDEHNIT</sequence>
<gene>
    <name evidence="2" type="ORF">DCW38_06310</name>
</gene>
<evidence type="ECO:0000313" key="3">
    <source>
        <dbReference type="Proteomes" id="UP000264062"/>
    </source>
</evidence>
<dbReference type="Gene3D" id="3.40.50.2000">
    <property type="entry name" value="Glycogen Phosphorylase B"/>
    <property type="match status" value="2"/>
</dbReference>
<comment type="caution">
    <text evidence="2">The sequence shown here is derived from an EMBL/GenBank/DDBJ whole genome shotgun (WGS) entry which is preliminary data.</text>
</comment>
<dbReference type="Proteomes" id="UP000264062">
    <property type="component" value="Unassembled WGS sequence"/>
</dbReference>
<proteinExistence type="predicted"/>
<organism evidence="2 3">
    <name type="scientific">candidate division WOR-3 bacterium</name>
    <dbReference type="NCBI Taxonomy" id="2052148"/>
    <lineage>
        <taxon>Bacteria</taxon>
        <taxon>Bacteria division WOR-3</taxon>
    </lineage>
</organism>
<dbReference type="GO" id="GO:0016757">
    <property type="term" value="F:glycosyltransferase activity"/>
    <property type="evidence" value="ECO:0007669"/>
    <property type="project" value="InterPro"/>
</dbReference>
<dbReference type="EMBL" id="DMZY01000185">
    <property type="protein sequence ID" value="HAV92776.1"/>
    <property type="molecule type" value="Genomic_DNA"/>
</dbReference>
<evidence type="ECO:0000259" key="1">
    <source>
        <dbReference type="Pfam" id="PF00534"/>
    </source>
</evidence>